<dbReference type="RefSeq" id="WP_153347495.1">
    <property type="nucleotide sequence ID" value="NZ_WEGI01000013.1"/>
</dbReference>
<evidence type="ECO:0008006" key="3">
    <source>
        <dbReference type="Google" id="ProtNLM"/>
    </source>
</evidence>
<comment type="caution">
    <text evidence="1">The sequence shown here is derived from an EMBL/GenBank/DDBJ whole genome shotgun (WGS) entry which is preliminary data.</text>
</comment>
<gene>
    <name evidence="1" type="ORF">NRB56_58180</name>
</gene>
<dbReference type="AlphaFoldDB" id="A0A7K0DWR6"/>
<name>A0A7K0DWR6_9NOCA</name>
<accession>A0A7K0DWR6</accession>
<dbReference type="InterPro" id="IPR023393">
    <property type="entry name" value="START-like_dom_sf"/>
</dbReference>
<evidence type="ECO:0000313" key="2">
    <source>
        <dbReference type="Proteomes" id="UP000431401"/>
    </source>
</evidence>
<reference evidence="1 2" key="1">
    <citation type="submission" date="2019-10" db="EMBL/GenBank/DDBJ databases">
        <title>Nocardia macrotermitis sp. nov. and Nocardia aurantia sp. nov., isolated from the gut of fungus growing-termite Macrotermes natalensis.</title>
        <authorList>
            <person name="Benndorf R."/>
            <person name="Schwitalla J."/>
            <person name="Martin K."/>
            <person name="De Beer W."/>
            <person name="Kaster A.-K."/>
            <person name="Vollmers J."/>
            <person name="Poulsen M."/>
            <person name="Beemelmanns C."/>
        </authorList>
    </citation>
    <scope>NUCLEOTIDE SEQUENCE [LARGE SCALE GENOMIC DNA]</scope>
    <source>
        <strain evidence="1 2">RB56</strain>
    </source>
</reference>
<protein>
    <recommendedName>
        <fullName evidence="3">SRPBCC family protein</fullName>
    </recommendedName>
</protein>
<dbReference type="EMBL" id="WEGI01000013">
    <property type="protein sequence ID" value="MQY30220.1"/>
    <property type="molecule type" value="Genomic_DNA"/>
</dbReference>
<keyword evidence="2" id="KW-1185">Reference proteome</keyword>
<dbReference type="Gene3D" id="3.30.530.20">
    <property type="match status" value="1"/>
</dbReference>
<sequence>MQIDDQQLADIPGLVRGEQIDVGEVMVRVAALTKPSYSYDDVYGEYCTVQGYIDCPPQAAYEYLANIHSLSEWTYSTRDFEPTELPGVYQGIDTLGIDTKIFMKVVTNAEALTVDYHCAWDQGNELWMIYLMRVIPAELVLNRPGCVVTWTNCRHPYYNENPHPEIAPANRPQWVGDMWGIFGAGHTMELNNLKAILEYRHRNNLAFGPHLLDS</sequence>
<dbReference type="SUPFAM" id="SSF55961">
    <property type="entry name" value="Bet v1-like"/>
    <property type="match status" value="1"/>
</dbReference>
<proteinExistence type="predicted"/>
<dbReference type="Proteomes" id="UP000431401">
    <property type="component" value="Unassembled WGS sequence"/>
</dbReference>
<dbReference type="OrthoDB" id="4527744at2"/>
<organism evidence="1 2">
    <name type="scientific">Nocardia aurantia</name>
    <dbReference type="NCBI Taxonomy" id="2585199"/>
    <lineage>
        <taxon>Bacteria</taxon>
        <taxon>Bacillati</taxon>
        <taxon>Actinomycetota</taxon>
        <taxon>Actinomycetes</taxon>
        <taxon>Mycobacteriales</taxon>
        <taxon>Nocardiaceae</taxon>
        <taxon>Nocardia</taxon>
    </lineage>
</organism>
<evidence type="ECO:0000313" key="1">
    <source>
        <dbReference type="EMBL" id="MQY30220.1"/>
    </source>
</evidence>